<feature type="transmembrane region" description="Helical" evidence="1">
    <location>
        <begin position="6"/>
        <end position="27"/>
    </location>
</feature>
<sequence>LSKYSVANGGLLTLLVRFSLHFFLFMIEGDRSKFLMRLLMVNPSPGILSAVLQETKPTDHLPRSNCRSLRCRTALVLLGHVDPNLWFFCSRALTSARTASRRCVLKGEMGALWHQGFNLNCRSHDYINDSFCCGSVGLMGLERNMGPALQLIGGCLCVPGCFWRPKGSLISHVSVGS</sequence>
<accession>A0ABV0QKT4</accession>
<evidence type="ECO:0000313" key="2">
    <source>
        <dbReference type="EMBL" id="MEQ2196425.1"/>
    </source>
</evidence>
<dbReference type="EMBL" id="JAHRIN010016873">
    <property type="protein sequence ID" value="MEQ2196425.1"/>
    <property type="molecule type" value="Genomic_DNA"/>
</dbReference>
<dbReference type="Proteomes" id="UP001434883">
    <property type="component" value="Unassembled WGS sequence"/>
</dbReference>
<comment type="caution">
    <text evidence="2">The sequence shown here is derived from an EMBL/GenBank/DDBJ whole genome shotgun (WGS) entry which is preliminary data.</text>
</comment>
<protein>
    <submittedName>
        <fullName evidence="2">Uncharacterized protein</fullName>
    </submittedName>
</protein>
<keyword evidence="1" id="KW-0812">Transmembrane</keyword>
<reference evidence="2 3" key="1">
    <citation type="submission" date="2021-06" db="EMBL/GenBank/DDBJ databases">
        <authorList>
            <person name="Palmer J.M."/>
        </authorList>
    </citation>
    <scope>NUCLEOTIDE SEQUENCE [LARGE SCALE GENOMIC DNA]</scope>
    <source>
        <strain evidence="2 3">XC_2019</strain>
        <tissue evidence="2">Muscle</tissue>
    </source>
</reference>
<gene>
    <name evidence="2" type="ORF">XENOCAPTIV_026837</name>
</gene>
<organism evidence="2 3">
    <name type="scientific">Xenoophorus captivus</name>
    <dbReference type="NCBI Taxonomy" id="1517983"/>
    <lineage>
        <taxon>Eukaryota</taxon>
        <taxon>Metazoa</taxon>
        <taxon>Chordata</taxon>
        <taxon>Craniata</taxon>
        <taxon>Vertebrata</taxon>
        <taxon>Euteleostomi</taxon>
        <taxon>Actinopterygii</taxon>
        <taxon>Neopterygii</taxon>
        <taxon>Teleostei</taxon>
        <taxon>Neoteleostei</taxon>
        <taxon>Acanthomorphata</taxon>
        <taxon>Ovalentaria</taxon>
        <taxon>Atherinomorphae</taxon>
        <taxon>Cyprinodontiformes</taxon>
        <taxon>Goodeidae</taxon>
        <taxon>Xenoophorus</taxon>
    </lineage>
</organism>
<keyword evidence="3" id="KW-1185">Reference proteome</keyword>
<evidence type="ECO:0000256" key="1">
    <source>
        <dbReference type="SAM" id="Phobius"/>
    </source>
</evidence>
<name>A0ABV0QKT4_9TELE</name>
<keyword evidence="1" id="KW-0472">Membrane</keyword>
<keyword evidence="1" id="KW-1133">Transmembrane helix</keyword>
<evidence type="ECO:0000313" key="3">
    <source>
        <dbReference type="Proteomes" id="UP001434883"/>
    </source>
</evidence>
<feature type="non-terminal residue" evidence="2">
    <location>
        <position position="1"/>
    </location>
</feature>
<proteinExistence type="predicted"/>